<dbReference type="EMBL" id="VXIV02001768">
    <property type="protein sequence ID" value="KAF6029990.1"/>
    <property type="molecule type" value="Genomic_DNA"/>
</dbReference>
<dbReference type="FunFam" id="3.40.720.10:FF:000017">
    <property type="entry name" value="Predicted protein"/>
    <property type="match status" value="1"/>
</dbReference>
<dbReference type="CDD" id="cd16021">
    <property type="entry name" value="ALP_like"/>
    <property type="match status" value="1"/>
</dbReference>
<dbReference type="OrthoDB" id="413313at2759"/>
<dbReference type="PANTHER" id="PTHR10974:SF1">
    <property type="entry name" value="FI08016P-RELATED"/>
    <property type="match status" value="1"/>
</dbReference>
<sequence length="660" mass="76397">MRQFPKILVLVLLVSLIGSTLLFLHSTSDYQNVGTLLHSQTNVLSHELQDEPTAKIEEGYIVHTSHCQIPDVDLWHPSILQYVRNNSPSLACSRIATKPPLTYTEDDMLYINKTNSPFYNGSLLFCEYVEIFRPPNNDFKFDLGHKRVVFTEKVLVKKEFIKVYCYSTNNTLMYQNLHAFTPTKPLLRHMKDNLSLRHKRRGYLEQLNVLMVGLDSVSRLNFHRQFPKTLKILRSKLKAYEMYGYNKVRDNTFINLTPMFLGKYVEETDWNETNNEPFDKYKFAWKRFADAGYHTLFAEDAPSIAIWNFEKEGFHHPPADYYLRPFSLAMASTSSMWTNYKHCFGGRLETDITLEYVYNFIKSRQRAPHFAFTFLTRPTYDSVNQNTDQSHAKFLESMIRSRLLENTILIYFSDHGIRRGDILSTYIGKLEERLPAMFISLPDWFARKYPQIAQNLEVNQHRLTTPFDINALLDNVLRFTGIPKHPSANMRSISLFDKVPQDRSCASATIDDHWCTCLQQQPASVSDKKVIRAAKVLIGKINKKTAAHHKVCARYKLDEITDALQATPTHKLMTFKLSMNDVIGRKEYYGEEAIGRVTMYHVTIRVKPSGGVFQGTVKYDSTTNSYRSSGYISRTNAYGSSSSCVKDHSLKKYCYCKELM</sequence>
<feature type="signal peptide" evidence="1">
    <location>
        <begin position="1"/>
        <end position="19"/>
    </location>
</feature>
<proteinExistence type="predicted"/>
<dbReference type="Gene3D" id="3.40.720.10">
    <property type="entry name" value="Alkaline Phosphatase, subunit A"/>
    <property type="match status" value="1"/>
</dbReference>
<gene>
    <name evidence="2" type="ORF">EB796_011704</name>
</gene>
<accession>A0A7J7JUD6</accession>
<name>A0A7J7JUD6_BUGNE</name>
<dbReference type="AlphaFoldDB" id="A0A7J7JUD6"/>
<protein>
    <submittedName>
        <fullName evidence="2">Uncharacterized protein</fullName>
    </submittedName>
</protein>
<dbReference type="InterPro" id="IPR017850">
    <property type="entry name" value="Alkaline_phosphatase_core_sf"/>
</dbReference>
<evidence type="ECO:0000313" key="2">
    <source>
        <dbReference type="EMBL" id="KAF6029990.1"/>
    </source>
</evidence>
<dbReference type="Proteomes" id="UP000593567">
    <property type="component" value="Unassembled WGS sequence"/>
</dbReference>
<dbReference type="InterPro" id="IPR004245">
    <property type="entry name" value="DUF229"/>
</dbReference>
<evidence type="ECO:0000256" key="1">
    <source>
        <dbReference type="SAM" id="SignalP"/>
    </source>
</evidence>
<evidence type="ECO:0000313" key="3">
    <source>
        <dbReference type="Proteomes" id="UP000593567"/>
    </source>
</evidence>
<keyword evidence="1" id="KW-0732">Signal</keyword>
<dbReference type="Pfam" id="PF02995">
    <property type="entry name" value="DUF229"/>
    <property type="match status" value="1"/>
</dbReference>
<dbReference type="SUPFAM" id="SSF53649">
    <property type="entry name" value="Alkaline phosphatase-like"/>
    <property type="match status" value="1"/>
</dbReference>
<reference evidence="2" key="1">
    <citation type="submission" date="2020-06" db="EMBL/GenBank/DDBJ databases">
        <title>Draft genome of Bugula neritina, a colonial animal packing powerful symbionts and potential medicines.</title>
        <authorList>
            <person name="Rayko M."/>
        </authorList>
    </citation>
    <scope>NUCLEOTIDE SEQUENCE [LARGE SCALE GENOMIC DNA]</scope>
    <source>
        <strain evidence="2">Kwan_BN1</strain>
    </source>
</reference>
<organism evidence="2 3">
    <name type="scientific">Bugula neritina</name>
    <name type="common">Brown bryozoan</name>
    <name type="synonym">Sertularia neritina</name>
    <dbReference type="NCBI Taxonomy" id="10212"/>
    <lineage>
        <taxon>Eukaryota</taxon>
        <taxon>Metazoa</taxon>
        <taxon>Spiralia</taxon>
        <taxon>Lophotrochozoa</taxon>
        <taxon>Bryozoa</taxon>
        <taxon>Gymnolaemata</taxon>
        <taxon>Cheilostomatida</taxon>
        <taxon>Flustrina</taxon>
        <taxon>Buguloidea</taxon>
        <taxon>Bugulidae</taxon>
        <taxon>Bugula</taxon>
    </lineage>
</organism>
<keyword evidence="3" id="KW-1185">Reference proteome</keyword>
<comment type="caution">
    <text evidence="2">The sequence shown here is derived from an EMBL/GenBank/DDBJ whole genome shotgun (WGS) entry which is preliminary data.</text>
</comment>
<dbReference type="PANTHER" id="PTHR10974">
    <property type="entry name" value="FI08016P-RELATED"/>
    <property type="match status" value="1"/>
</dbReference>
<dbReference type="GO" id="GO:0005615">
    <property type="term" value="C:extracellular space"/>
    <property type="evidence" value="ECO:0007669"/>
    <property type="project" value="TreeGrafter"/>
</dbReference>
<feature type="chain" id="PRO_5029620730" evidence="1">
    <location>
        <begin position="20"/>
        <end position="660"/>
    </location>
</feature>